<dbReference type="AlphaFoldDB" id="A0A061R9H6"/>
<protein>
    <recommendedName>
        <fullName evidence="4">CBS domain-containing protein</fullName>
    </recommendedName>
</protein>
<dbReference type="InterPro" id="IPR050511">
    <property type="entry name" value="AMPK_gamma/SDS23_families"/>
</dbReference>
<gene>
    <name evidence="5" type="ORF">TSPGSL018_11413</name>
</gene>
<evidence type="ECO:0000256" key="3">
    <source>
        <dbReference type="PROSITE-ProRule" id="PRU00703"/>
    </source>
</evidence>
<accession>A0A061R9H6</accession>
<evidence type="ECO:0000259" key="4">
    <source>
        <dbReference type="PROSITE" id="PS51371"/>
    </source>
</evidence>
<dbReference type="InterPro" id="IPR046342">
    <property type="entry name" value="CBS_dom_sf"/>
</dbReference>
<dbReference type="PANTHER" id="PTHR13780:SF128">
    <property type="entry name" value="CBS DOMAIN-CONTAINING PROTEIN"/>
    <property type="match status" value="1"/>
</dbReference>
<dbReference type="SUPFAM" id="SSF54631">
    <property type="entry name" value="CBS-domain pair"/>
    <property type="match status" value="2"/>
</dbReference>
<keyword evidence="2 3" id="KW-0129">CBS domain</keyword>
<dbReference type="Gene3D" id="3.10.580.10">
    <property type="entry name" value="CBS-domain"/>
    <property type="match status" value="2"/>
</dbReference>
<organism evidence="5">
    <name type="scientific">Tetraselmis sp. GSL018</name>
    <dbReference type="NCBI Taxonomy" id="582737"/>
    <lineage>
        <taxon>Eukaryota</taxon>
        <taxon>Viridiplantae</taxon>
        <taxon>Chlorophyta</taxon>
        <taxon>core chlorophytes</taxon>
        <taxon>Chlorodendrophyceae</taxon>
        <taxon>Chlorodendrales</taxon>
        <taxon>Chlorodendraceae</taxon>
        <taxon>Tetraselmis</taxon>
    </lineage>
</organism>
<dbReference type="Pfam" id="PF00571">
    <property type="entry name" value="CBS"/>
    <property type="match status" value="2"/>
</dbReference>
<evidence type="ECO:0000256" key="2">
    <source>
        <dbReference type="ARBA" id="ARBA00023122"/>
    </source>
</evidence>
<dbReference type="EMBL" id="GBEZ01019181">
    <property type="protein sequence ID" value="JAC67340.1"/>
    <property type="molecule type" value="Transcribed_RNA"/>
</dbReference>
<reference evidence="5" key="1">
    <citation type="submission" date="2014-05" db="EMBL/GenBank/DDBJ databases">
        <title>The transcriptome of the halophilic microalga Tetraselmis sp. GSL018 isolated from the Great Salt Lake, Utah.</title>
        <authorList>
            <person name="Jinkerson R.E."/>
            <person name="D'Adamo S."/>
            <person name="Posewitz M.C."/>
        </authorList>
    </citation>
    <scope>NUCLEOTIDE SEQUENCE</scope>
    <source>
        <strain evidence="5">GSL018</strain>
    </source>
</reference>
<evidence type="ECO:0000313" key="5">
    <source>
        <dbReference type="EMBL" id="JAC67340.1"/>
    </source>
</evidence>
<proteinExistence type="predicted"/>
<dbReference type="InterPro" id="IPR000644">
    <property type="entry name" value="CBS_dom"/>
</dbReference>
<feature type="domain" description="CBS" evidence="4">
    <location>
        <begin position="211"/>
        <end position="267"/>
    </location>
</feature>
<keyword evidence="1" id="KW-0677">Repeat</keyword>
<name>A0A061R9H6_9CHLO</name>
<evidence type="ECO:0000256" key="1">
    <source>
        <dbReference type="ARBA" id="ARBA00022737"/>
    </source>
</evidence>
<dbReference type="GO" id="GO:0005737">
    <property type="term" value="C:cytoplasm"/>
    <property type="evidence" value="ECO:0007669"/>
    <property type="project" value="TreeGrafter"/>
</dbReference>
<dbReference type="SMART" id="SM00116">
    <property type="entry name" value="CBS"/>
    <property type="match status" value="3"/>
</dbReference>
<dbReference type="PANTHER" id="PTHR13780">
    <property type="entry name" value="AMP-ACTIVATED PROTEIN KINASE, GAMMA REGULATORY SUBUNIT"/>
    <property type="match status" value="1"/>
</dbReference>
<dbReference type="PROSITE" id="PS51371">
    <property type="entry name" value="CBS"/>
    <property type="match status" value="2"/>
</dbReference>
<dbReference type="GO" id="GO:0005634">
    <property type="term" value="C:nucleus"/>
    <property type="evidence" value="ECO:0007669"/>
    <property type="project" value="TreeGrafter"/>
</dbReference>
<sequence length="375" mass="40606">MSGSEELLSLLRQTKVQELSKNKTKVIALDNECTVLLALKTLALHRFLAAPVISQANSEAEREIVCFLDVKDILVNFLKSYEEAFGAVNSQSMLQRMRYIEECGTPFAGTCLKDLPIKGGDGGFWHCKHAEKASVMELINRAFLSPSSCVTAAGKGVVAELDHIHRVALFGDDGFSLTSIITQSDIVRFLHENVAKCGPIATATAEELGWVGRTVITVAPELPALDALKVMAEAKISAVGVEKNGRLIGNFSMSDMRSITADHFCSLALPVGEFLALEHGTEYAGYTIPPAEDVPKESAQQFARNISRRVSIPGSDVGQELILCEPGWTFAQVLDVLVKNRIHRVYVVESCQTGGPLMGVVTISDVLKAVSKRCG</sequence>
<feature type="domain" description="CBS" evidence="4">
    <location>
        <begin position="317"/>
        <end position="375"/>
    </location>
</feature>